<evidence type="ECO:0000313" key="2">
    <source>
        <dbReference type="Proteomes" id="UP000001798"/>
    </source>
</evidence>
<evidence type="ECO:0000313" key="1">
    <source>
        <dbReference type="EMBL" id="ATZ47042.1"/>
    </source>
</evidence>
<name>A0A384J9C1_BOTFB</name>
<reference evidence="1 2" key="3">
    <citation type="journal article" date="2017" name="Mol. Plant Pathol.">
        <title>A gapless genome sequence of the fungus Botrytis cinerea.</title>
        <authorList>
            <person name="Van Kan J.A."/>
            <person name="Stassen J.H."/>
            <person name="Mosbach A."/>
            <person name="Van Der Lee T.A."/>
            <person name="Faino L."/>
            <person name="Farmer A.D."/>
            <person name="Papasotiriou D.G."/>
            <person name="Zhou S."/>
            <person name="Seidl M.F."/>
            <person name="Cottam E."/>
            <person name="Edel D."/>
            <person name="Hahn M."/>
            <person name="Schwartz D.C."/>
            <person name="Dietrich R.A."/>
            <person name="Widdison S."/>
            <person name="Scalliet G."/>
        </authorList>
    </citation>
    <scope>NUCLEOTIDE SEQUENCE [LARGE SCALE GENOMIC DNA]</scope>
    <source>
        <strain evidence="1 2">B05.10</strain>
    </source>
</reference>
<dbReference type="Proteomes" id="UP000001798">
    <property type="component" value="Chromosome 2"/>
</dbReference>
<accession>A0A384J9C1</accession>
<dbReference type="EMBL" id="CP009806">
    <property type="protein sequence ID" value="ATZ47042.1"/>
    <property type="molecule type" value="Genomic_DNA"/>
</dbReference>
<dbReference type="KEGG" id="bfu:BCIN_02g03710"/>
<dbReference type="VEuPathDB" id="FungiDB:Bcin02g03710"/>
<sequence>MFAPQILRAIGWRTVANTDYDGAVLVGGLENELRHFGDPDEEHDSWSYPEPVKPCPYTHEGARAIAAEEKKKKQEKLRAARRSSILGISNYENNANYVDLDKAVGKIEEDEEEGYTVEGSDEPLEFCDDWFSRPLQQEDGACGTKSGNVLKHPSLFQGQTIEEEKDADIYEWDAVKLATELSQDSGARTYEEDADSDFDSAVEDSFVLMATEEAMVSSNETCKGGSSCGCDSGFVKIDDTNTMHGLNGIEKTGCSARTVIAAQPGLWRSMIACRPFERSRRPHIIRPGSWQAV</sequence>
<reference evidence="1 2" key="2">
    <citation type="journal article" date="2012" name="Eukaryot. Cell">
        <title>Genome update of Botrytis cinerea strains B05.10 and T4.</title>
        <authorList>
            <person name="Staats M."/>
            <person name="van Kan J.A."/>
        </authorList>
    </citation>
    <scope>NUCLEOTIDE SEQUENCE [LARGE SCALE GENOMIC DNA]</scope>
    <source>
        <strain evidence="1 2">B05.10</strain>
    </source>
</reference>
<gene>
    <name evidence="1" type="ORF">BCIN_02g03710</name>
</gene>
<organism evidence="1 2">
    <name type="scientific">Botryotinia fuckeliana (strain B05.10)</name>
    <name type="common">Noble rot fungus</name>
    <name type="synonym">Botrytis cinerea</name>
    <dbReference type="NCBI Taxonomy" id="332648"/>
    <lineage>
        <taxon>Eukaryota</taxon>
        <taxon>Fungi</taxon>
        <taxon>Dikarya</taxon>
        <taxon>Ascomycota</taxon>
        <taxon>Pezizomycotina</taxon>
        <taxon>Leotiomycetes</taxon>
        <taxon>Helotiales</taxon>
        <taxon>Sclerotiniaceae</taxon>
        <taxon>Botrytis</taxon>
    </lineage>
</organism>
<dbReference type="GeneID" id="5434335"/>
<dbReference type="AlphaFoldDB" id="A0A384J9C1"/>
<dbReference type="RefSeq" id="XP_024547034.1">
    <property type="nucleotide sequence ID" value="XM_024691264.1"/>
</dbReference>
<keyword evidence="2" id="KW-1185">Reference proteome</keyword>
<reference evidence="1 2" key="1">
    <citation type="journal article" date="2011" name="PLoS Genet.">
        <title>Genomic analysis of the necrotrophic fungal pathogens Sclerotinia sclerotiorum and Botrytis cinerea.</title>
        <authorList>
            <person name="Amselem J."/>
            <person name="Cuomo C.A."/>
            <person name="van Kan J.A."/>
            <person name="Viaud M."/>
            <person name="Benito E.P."/>
            <person name="Couloux A."/>
            <person name="Coutinho P.M."/>
            <person name="de Vries R.P."/>
            <person name="Dyer P.S."/>
            <person name="Fillinger S."/>
            <person name="Fournier E."/>
            <person name="Gout L."/>
            <person name="Hahn M."/>
            <person name="Kohn L."/>
            <person name="Lapalu N."/>
            <person name="Plummer K.M."/>
            <person name="Pradier J.M."/>
            <person name="Quevillon E."/>
            <person name="Sharon A."/>
            <person name="Simon A."/>
            <person name="ten Have A."/>
            <person name="Tudzynski B."/>
            <person name="Tudzynski P."/>
            <person name="Wincker P."/>
            <person name="Andrew M."/>
            <person name="Anthouard V."/>
            <person name="Beever R.E."/>
            <person name="Beffa R."/>
            <person name="Benoit I."/>
            <person name="Bouzid O."/>
            <person name="Brault B."/>
            <person name="Chen Z."/>
            <person name="Choquer M."/>
            <person name="Collemare J."/>
            <person name="Cotton P."/>
            <person name="Danchin E.G."/>
            <person name="Da Silva C."/>
            <person name="Gautier A."/>
            <person name="Giraud C."/>
            <person name="Giraud T."/>
            <person name="Gonzalez C."/>
            <person name="Grossetete S."/>
            <person name="Guldener U."/>
            <person name="Henrissat B."/>
            <person name="Howlett B.J."/>
            <person name="Kodira C."/>
            <person name="Kretschmer M."/>
            <person name="Lappartient A."/>
            <person name="Leroch M."/>
            <person name="Levis C."/>
            <person name="Mauceli E."/>
            <person name="Neuveglise C."/>
            <person name="Oeser B."/>
            <person name="Pearson M."/>
            <person name="Poulain J."/>
            <person name="Poussereau N."/>
            <person name="Quesneville H."/>
            <person name="Rascle C."/>
            <person name="Schumacher J."/>
            <person name="Segurens B."/>
            <person name="Sexton A."/>
            <person name="Silva E."/>
            <person name="Sirven C."/>
            <person name="Soanes D.M."/>
            <person name="Talbot N.J."/>
            <person name="Templeton M."/>
            <person name="Yandava C."/>
            <person name="Yarden O."/>
            <person name="Zeng Q."/>
            <person name="Rollins J.A."/>
            <person name="Lebrun M.H."/>
            <person name="Dickman M."/>
        </authorList>
    </citation>
    <scope>NUCLEOTIDE SEQUENCE [LARGE SCALE GENOMIC DNA]</scope>
    <source>
        <strain evidence="1 2">B05.10</strain>
    </source>
</reference>
<dbReference type="OrthoDB" id="3536935at2759"/>
<proteinExistence type="predicted"/>
<protein>
    <submittedName>
        <fullName evidence="1">Uncharacterized protein</fullName>
    </submittedName>
</protein>